<dbReference type="Proteomes" id="UP000217895">
    <property type="component" value="Chromosome"/>
</dbReference>
<keyword evidence="5 7" id="KW-0597">Phosphoprotein</keyword>
<dbReference type="GO" id="GO:0005737">
    <property type="term" value="C:cytoplasm"/>
    <property type="evidence" value="ECO:0007669"/>
    <property type="project" value="UniProtKB-SubCell"/>
</dbReference>
<evidence type="ECO:0000256" key="4">
    <source>
        <dbReference type="ARBA" id="ARBA00048267"/>
    </source>
</evidence>
<dbReference type="EC" id="3.1.1.61" evidence="5"/>
<protein>
    <recommendedName>
        <fullName evidence="5">Protein-glutamate methylesterase/protein-glutamine glutaminase</fullName>
        <ecNumber evidence="5">3.1.1.61</ecNumber>
        <ecNumber evidence="5">3.5.1.44</ecNumber>
    </recommendedName>
</protein>
<gene>
    <name evidence="5" type="primary">cheB</name>
    <name evidence="10" type="ORF">NIES2135_46150</name>
</gene>
<dbReference type="InterPro" id="IPR008248">
    <property type="entry name" value="CheB-like"/>
</dbReference>
<reference evidence="10 11" key="1">
    <citation type="submission" date="2017-06" db="EMBL/GenBank/DDBJ databases">
        <title>Genome sequencing of cyanobaciteial culture collection at National Institute for Environmental Studies (NIES).</title>
        <authorList>
            <person name="Hirose Y."/>
            <person name="Shimura Y."/>
            <person name="Fujisawa T."/>
            <person name="Nakamura Y."/>
            <person name="Kawachi M."/>
        </authorList>
    </citation>
    <scope>NUCLEOTIDE SEQUENCE [LARGE SCALE GENOMIC DNA]</scope>
    <source>
        <strain evidence="10 11">NIES-2135</strain>
    </source>
</reference>
<proteinExistence type="inferred from homology"/>
<feature type="active site" evidence="5 6">
    <location>
        <position position="191"/>
    </location>
</feature>
<dbReference type="Gene3D" id="3.40.50.2300">
    <property type="match status" value="1"/>
</dbReference>
<dbReference type="InterPro" id="IPR000673">
    <property type="entry name" value="Sig_transdc_resp-reg_Me-estase"/>
</dbReference>
<dbReference type="Pfam" id="PF01339">
    <property type="entry name" value="CheB_methylest"/>
    <property type="match status" value="1"/>
</dbReference>
<comment type="catalytic activity">
    <reaction evidence="5">
        <text>L-glutaminyl-[protein] + H2O = L-glutamyl-[protein] + NH4(+)</text>
        <dbReference type="Rhea" id="RHEA:16441"/>
        <dbReference type="Rhea" id="RHEA-COMP:10207"/>
        <dbReference type="Rhea" id="RHEA-COMP:10208"/>
        <dbReference type="ChEBI" id="CHEBI:15377"/>
        <dbReference type="ChEBI" id="CHEBI:28938"/>
        <dbReference type="ChEBI" id="CHEBI:29973"/>
        <dbReference type="ChEBI" id="CHEBI:30011"/>
        <dbReference type="EC" id="3.5.1.44"/>
    </reaction>
</comment>
<comment type="catalytic activity">
    <reaction evidence="4 5">
        <text>[protein]-L-glutamate 5-O-methyl ester + H2O = L-glutamyl-[protein] + methanol + H(+)</text>
        <dbReference type="Rhea" id="RHEA:23236"/>
        <dbReference type="Rhea" id="RHEA-COMP:10208"/>
        <dbReference type="Rhea" id="RHEA-COMP:10311"/>
        <dbReference type="ChEBI" id="CHEBI:15377"/>
        <dbReference type="ChEBI" id="CHEBI:15378"/>
        <dbReference type="ChEBI" id="CHEBI:17790"/>
        <dbReference type="ChEBI" id="CHEBI:29973"/>
        <dbReference type="ChEBI" id="CHEBI:82795"/>
        <dbReference type="EC" id="3.1.1.61"/>
    </reaction>
</comment>
<dbReference type="SMART" id="SM00448">
    <property type="entry name" value="REC"/>
    <property type="match status" value="1"/>
</dbReference>
<dbReference type="PROSITE" id="PS50122">
    <property type="entry name" value="CHEB"/>
    <property type="match status" value="1"/>
</dbReference>
<evidence type="ECO:0000259" key="9">
    <source>
        <dbReference type="PROSITE" id="PS50122"/>
    </source>
</evidence>
<evidence type="ECO:0000256" key="1">
    <source>
        <dbReference type="ARBA" id="ARBA00022490"/>
    </source>
</evidence>
<dbReference type="GO" id="GO:0050568">
    <property type="term" value="F:protein-glutamine glutaminase activity"/>
    <property type="evidence" value="ECO:0007669"/>
    <property type="project" value="UniProtKB-UniRule"/>
</dbReference>
<sequence>MRIAIVNDMVIAIEAMRRVLLSVADYQVVWIAKNGAEAIAKCIQDTPDLILMDLFMPVMDGVEATQQIMQKAPCAILIVTADMKQSAAKVFEAMSYGALDVVNTPILGSSGDPEMTQALLRKISTIEKLICKSAHPSTMIRTTPTRSFMPSVSTAPDLIAIGASTGGPKALATILAPLPASFDAAILIVQHIDAQFAEGLIDWLNDQTALTVKKAMTGDRLTSATAFVACTDDHLAMQSNRTLAYVKEPLYYPYRPSVNVLFKSLAQYWRPPGTAILLTGMGRDGAEGLSLLQQQGWYTIAQDEASSVVYGMPKAAIELHAASEVWTPTEIARHLTAKHS</sequence>
<evidence type="ECO:0000256" key="6">
    <source>
        <dbReference type="PROSITE-ProRule" id="PRU00050"/>
    </source>
</evidence>
<keyword evidence="11" id="KW-1185">Reference proteome</keyword>
<dbReference type="CDD" id="cd17541">
    <property type="entry name" value="REC_CheB-like"/>
    <property type="match status" value="1"/>
</dbReference>
<evidence type="ECO:0000256" key="5">
    <source>
        <dbReference type="HAMAP-Rule" id="MF_00099"/>
    </source>
</evidence>
<dbReference type="SUPFAM" id="SSF52172">
    <property type="entry name" value="CheY-like"/>
    <property type="match status" value="1"/>
</dbReference>
<feature type="active site" evidence="5 6">
    <location>
        <position position="164"/>
    </location>
</feature>
<comment type="domain">
    <text evidence="5">Contains a C-terminal catalytic domain, and an N-terminal region which modulates catalytic activity.</text>
</comment>
<evidence type="ECO:0000259" key="8">
    <source>
        <dbReference type="PROSITE" id="PS50110"/>
    </source>
</evidence>
<evidence type="ECO:0000256" key="7">
    <source>
        <dbReference type="PROSITE-ProRule" id="PRU00169"/>
    </source>
</evidence>
<evidence type="ECO:0000313" key="11">
    <source>
        <dbReference type="Proteomes" id="UP000217895"/>
    </source>
</evidence>
<feature type="domain" description="CheB-type methylesterase" evidence="9">
    <location>
        <begin position="152"/>
        <end position="340"/>
    </location>
</feature>
<comment type="similarity">
    <text evidence="5">Belongs to the CheB family.</text>
</comment>
<evidence type="ECO:0000256" key="3">
    <source>
        <dbReference type="ARBA" id="ARBA00022801"/>
    </source>
</evidence>
<dbReference type="PANTHER" id="PTHR42872">
    <property type="entry name" value="PROTEIN-GLUTAMATE METHYLESTERASE/PROTEIN-GLUTAMINE GLUTAMINASE"/>
    <property type="match status" value="1"/>
</dbReference>
<dbReference type="NCBIfam" id="NF009206">
    <property type="entry name" value="PRK12555.1"/>
    <property type="match status" value="1"/>
</dbReference>
<dbReference type="NCBIfam" id="NF001965">
    <property type="entry name" value="PRK00742.1"/>
    <property type="match status" value="1"/>
</dbReference>
<keyword evidence="2 5" id="KW-0145">Chemotaxis</keyword>
<dbReference type="GO" id="GO:0008984">
    <property type="term" value="F:protein-glutamate methylesterase activity"/>
    <property type="evidence" value="ECO:0007669"/>
    <property type="project" value="UniProtKB-UniRule"/>
</dbReference>
<feature type="modified residue" description="4-aspartylphosphate" evidence="5 7">
    <location>
        <position position="53"/>
    </location>
</feature>
<accession>A0A1Z4JLW2</accession>
<evidence type="ECO:0000313" key="10">
    <source>
        <dbReference type="EMBL" id="BAY57744.1"/>
    </source>
</evidence>
<dbReference type="PANTHER" id="PTHR42872:SF6">
    <property type="entry name" value="PROTEIN-GLUTAMATE METHYLESTERASE_PROTEIN-GLUTAMINE GLUTAMINASE"/>
    <property type="match status" value="1"/>
</dbReference>
<dbReference type="InterPro" id="IPR001789">
    <property type="entry name" value="Sig_transdc_resp-reg_receiver"/>
</dbReference>
<dbReference type="GO" id="GO:0006935">
    <property type="term" value="P:chemotaxis"/>
    <property type="evidence" value="ECO:0007669"/>
    <property type="project" value="UniProtKB-UniRule"/>
</dbReference>
<dbReference type="InterPro" id="IPR011006">
    <property type="entry name" value="CheY-like_superfamily"/>
</dbReference>
<feature type="domain" description="Response regulatory" evidence="8">
    <location>
        <begin position="2"/>
        <end position="119"/>
    </location>
</feature>
<dbReference type="Gene3D" id="3.40.50.180">
    <property type="entry name" value="Methylesterase CheB, C-terminal domain"/>
    <property type="match status" value="1"/>
</dbReference>
<dbReference type="Pfam" id="PF00072">
    <property type="entry name" value="Response_reg"/>
    <property type="match status" value="1"/>
</dbReference>
<dbReference type="CDD" id="cd16432">
    <property type="entry name" value="CheB_Rec"/>
    <property type="match status" value="1"/>
</dbReference>
<evidence type="ECO:0000256" key="2">
    <source>
        <dbReference type="ARBA" id="ARBA00022500"/>
    </source>
</evidence>
<dbReference type="HAMAP" id="MF_00099">
    <property type="entry name" value="CheB_chemtxs"/>
    <property type="match status" value="1"/>
</dbReference>
<comment type="PTM">
    <text evidence="5">Phosphorylated by CheA. Phosphorylation of the N-terminal regulatory domain activates the methylesterase activity.</text>
</comment>
<feature type="active site" evidence="5 6">
    <location>
        <position position="284"/>
    </location>
</feature>
<dbReference type="GO" id="GO:0000156">
    <property type="term" value="F:phosphorelay response regulator activity"/>
    <property type="evidence" value="ECO:0007669"/>
    <property type="project" value="InterPro"/>
</dbReference>
<organism evidence="10 11">
    <name type="scientific">Leptolyngbya boryana NIES-2135</name>
    <dbReference type="NCBI Taxonomy" id="1973484"/>
    <lineage>
        <taxon>Bacteria</taxon>
        <taxon>Bacillati</taxon>
        <taxon>Cyanobacteriota</taxon>
        <taxon>Cyanophyceae</taxon>
        <taxon>Leptolyngbyales</taxon>
        <taxon>Leptolyngbyaceae</taxon>
        <taxon>Leptolyngbya group</taxon>
        <taxon>Leptolyngbya</taxon>
    </lineage>
</organism>
<keyword evidence="1 5" id="KW-0963">Cytoplasm</keyword>
<comment type="function">
    <text evidence="5">Involved in chemotaxis. Part of a chemotaxis signal transduction system that modulates chemotaxis in response to various stimuli. Catalyzes the demethylation of specific methylglutamate residues introduced into the chemoreceptors (methyl-accepting chemotaxis proteins or MCP) by CheR. Also mediates the irreversible deamidation of specific glutamine residues to glutamic acid.</text>
</comment>
<name>A0A1Z4JLW2_LEPBY</name>
<dbReference type="PIRSF" id="PIRSF000876">
    <property type="entry name" value="RR_chemtxs_CheB"/>
    <property type="match status" value="1"/>
</dbReference>
<comment type="subcellular location">
    <subcellularLocation>
        <location evidence="5">Cytoplasm</location>
    </subcellularLocation>
</comment>
<dbReference type="AlphaFoldDB" id="A0A1Z4JLW2"/>
<dbReference type="SUPFAM" id="SSF52738">
    <property type="entry name" value="Methylesterase CheB, C-terminal domain"/>
    <property type="match status" value="1"/>
</dbReference>
<keyword evidence="3 5" id="KW-0378">Hydrolase</keyword>
<dbReference type="EMBL" id="AP018203">
    <property type="protein sequence ID" value="BAY57744.1"/>
    <property type="molecule type" value="Genomic_DNA"/>
</dbReference>
<dbReference type="PROSITE" id="PS50110">
    <property type="entry name" value="RESPONSE_REGULATORY"/>
    <property type="match status" value="1"/>
</dbReference>
<dbReference type="EC" id="3.5.1.44" evidence="5"/>
<dbReference type="InterPro" id="IPR035909">
    <property type="entry name" value="CheB_C"/>
</dbReference>